<dbReference type="EMBL" id="CP011125">
    <property type="protein sequence ID" value="AKF06987.1"/>
    <property type="molecule type" value="Genomic_DNA"/>
</dbReference>
<dbReference type="InterPro" id="IPR001789">
    <property type="entry name" value="Sig_transdc_resp-reg_receiver"/>
</dbReference>
<dbReference type="InterPro" id="IPR050595">
    <property type="entry name" value="Bact_response_regulator"/>
</dbReference>
<dbReference type="Pfam" id="PF00072">
    <property type="entry name" value="Response_reg"/>
    <property type="match status" value="1"/>
</dbReference>
<dbReference type="SUPFAM" id="SSF52172">
    <property type="entry name" value="CheY-like"/>
    <property type="match status" value="1"/>
</dbReference>
<protein>
    <recommendedName>
        <fullName evidence="3">Response regulatory domain-containing protein</fullName>
    </recommendedName>
</protein>
<dbReference type="PROSITE" id="PS50110">
    <property type="entry name" value="RESPONSE_REGULATORY"/>
    <property type="match status" value="1"/>
</dbReference>
<dbReference type="AlphaFoldDB" id="A0A0F6W437"/>
<dbReference type="Gene3D" id="3.40.50.2300">
    <property type="match status" value="1"/>
</dbReference>
<dbReference type="KEGG" id="samy:DB32_004136"/>
<feature type="domain" description="Response regulatory" evidence="3">
    <location>
        <begin position="15"/>
        <end position="128"/>
    </location>
</feature>
<dbReference type="CDD" id="cd00156">
    <property type="entry name" value="REC"/>
    <property type="match status" value="1"/>
</dbReference>
<dbReference type="SMART" id="SM00448">
    <property type="entry name" value="REC"/>
    <property type="match status" value="1"/>
</dbReference>
<organism evidence="4 5">
    <name type="scientific">Sandaracinus amylolyticus</name>
    <dbReference type="NCBI Taxonomy" id="927083"/>
    <lineage>
        <taxon>Bacteria</taxon>
        <taxon>Pseudomonadati</taxon>
        <taxon>Myxococcota</taxon>
        <taxon>Polyangia</taxon>
        <taxon>Polyangiales</taxon>
        <taxon>Sandaracinaceae</taxon>
        <taxon>Sandaracinus</taxon>
    </lineage>
</organism>
<accession>A0A0F6W437</accession>
<dbReference type="RefSeq" id="WP_053234300.1">
    <property type="nucleotide sequence ID" value="NZ_CP011125.1"/>
</dbReference>
<dbReference type="PANTHER" id="PTHR44591">
    <property type="entry name" value="STRESS RESPONSE REGULATOR PROTEIN 1"/>
    <property type="match status" value="1"/>
</dbReference>
<dbReference type="PANTHER" id="PTHR44591:SF3">
    <property type="entry name" value="RESPONSE REGULATORY DOMAIN-CONTAINING PROTEIN"/>
    <property type="match status" value="1"/>
</dbReference>
<dbReference type="GO" id="GO:0000160">
    <property type="term" value="P:phosphorelay signal transduction system"/>
    <property type="evidence" value="ECO:0007669"/>
    <property type="project" value="InterPro"/>
</dbReference>
<sequence length="213" mass="22827">MTNGDREPAPLAWKTVMLVENDEPLRALGVQILQLAGAEVIACDGAEQARVVLADAVPDYVITDVELPDDGGRALARELRAQPDLQGVFVVALAPPSLSRASLDETFDAVIEKPSGYEHVVTTLGSLVLPDDAAPRRVRARVADRVFLRDGGDSLGLVQLVRDEGFVAHVERLGPTFVPADAVAARHEGKVLLDLSRLDDELRAGLLATDQAR</sequence>
<evidence type="ECO:0000259" key="3">
    <source>
        <dbReference type="PROSITE" id="PS50110"/>
    </source>
</evidence>
<dbReference type="OrthoDB" id="9803176at2"/>
<dbReference type="InterPro" id="IPR011006">
    <property type="entry name" value="CheY-like_superfamily"/>
</dbReference>
<evidence type="ECO:0000256" key="2">
    <source>
        <dbReference type="PROSITE-ProRule" id="PRU00169"/>
    </source>
</evidence>
<keyword evidence="1 2" id="KW-0597">Phosphoprotein</keyword>
<evidence type="ECO:0000256" key="1">
    <source>
        <dbReference type="ARBA" id="ARBA00022553"/>
    </source>
</evidence>
<name>A0A0F6W437_9BACT</name>
<feature type="modified residue" description="4-aspartylphosphate" evidence="2">
    <location>
        <position position="64"/>
    </location>
</feature>
<evidence type="ECO:0000313" key="5">
    <source>
        <dbReference type="Proteomes" id="UP000034883"/>
    </source>
</evidence>
<proteinExistence type="predicted"/>
<dbReference type="Proteomes" id="UP000034883">
    <property type="component" value="Chromosome"/>
</dbReference>
<reference evidence="4 5" key="1">
    <citation type="submission" date="2015-03" db="EMBL/GenBank/DDBJ databases">
        <title>Genome assembly of Sandaracinus amylolyticus DSM 53668.</title>
        <authorList>
            <person name="Sharma G."/>
            <person name="Subramanian S."/>
        </authorList>
    </citation>
    <scope>NUCLEOTIDE SEQUENCE [LARGE SCALE GENOMIC DNA]</scope>
    <source>
        <strain evidence="4 5">DSM 53668</strain>
    </source>
</reference>
<evidence type="ECO:0000313" key="4">
    <source>
        <dbReference type="EMBL" id="AKF06987.1"/>
    </source>
</evidence>
<dbReference type="STRING" id="927083.DB32_004136"/>
<keyword evidence="5" id="KW-1185">Reference proteome</keyword>
<gene>
    <name evidence="4" type="ORF">DB32_004136</name>
</gene>